<dbReference type="SUPFAM" id="SSF48008">
    <property type="entry name" value="GntR ligand-binding domain-like"/>
    <property type="match status" value="1"/>
</dbReference>
<keyword evidence="7" id="KW-1185">Reference proteome</keyword>
<dbReference type="InterPro" id="IPR036388">
    <property type="entry name" value="WH-like_DNA-bd_sf"/>
</dbReference>
<dbReference type="InterPro" id="IPR008920">
    <property type="entry name" value="TF_FadR/GntR_C"/>
</dbReference>
<evidence type="ECO:0000256" key="1">
    <source>
        <dbReference type="ARBA" id="ARBA00023015"/>
    </source>
</evidence>
<dbReference type="SMART" id="SM00345">
    <property type="entry name" value="HTH_GNTR"/>
    <property type="match status" value="1"/>
</dbReference>
<dbReference type="GO" id="GO:0003700">
    <property type="term" value="F:DNA-binding transcription factor activity"/>
    <property type="evidence" value="ECO:0007669"/>
    <property type="project" value="InterPro"/>
</dbReference>
<feature type="compositionally biased region" description="Polar residues" evidence="4">
    <location>
        <begin position="1"/>
        <end position="10"/>
    </location>
</feature>
<dbReference type="SUPFAM" id="SSF46785">
    <property type="entry name" value="Winged helix' DNA-binding domain"/>
    <property type="match status" value="1"/>
</dbReference>
<proteinExistence type="predicted"/>
<evidence type="ECO:0000313" key="6">
    <source>
        <dbReference type="EMBL" id="MXN64212.1"/>
    </source>
</evidence>
<dbReference type="RefSeq" id="WP_160774463.1">
    <property type="nucleotide sequence ID" value="NZ_WUMV01000002.1"/>
</dbReference>
<dbReference type="InterPro" id="IPR011711">
    <property type="entry name" value="GntR_C"/>
</dbReference>
<keyword evidence="2" id="KW-0238">DNA-binding</keyword>
<dbReference type="InterPro" id="IPR000524">
    <property type="entry name" value="Tscrpt_reg_HTH_GntR"/>
</dbReference>
<accession>A0A7X3LSB4</accession>
<evidence type="ECO:0000256" key="4">
    <source>
        <dbReference type="SAM" id="MobiDB-lite"/>
    </source>
</evidence>
<protein>
    <submittedName>
        <fullName evidence="6">FCD domain-containing protein</fullName>
    </submittedName>
</protein>
<dbReference type="InterPro" id="IPR036390">
    <property type="entry name" value="WH_DNA-bd_sf"/>
</dbReference>
<dbReference type="SMART" id="SM00895">
    <property type="entry name" value="FCD"/>
    <property type="match status" value="1"/>
</dbReference>
<feature type="region of interest" description="Disordered" evidence="4">
    <location>
        <begin position="1"/>
        <end position="26"/>
    </location>
</feature>
<dbReference type="Proteomes" id="UP000433101">
    <property type="component" value="Unassembled WGS sequence"/>
</dbReference>
<evidence type="ECO:0000256" key="2">
    <source>
        <dbReference type="ARBA" id="ARBA00023125"/>
    </source>
</evidence>
<dbReference type="Pfam" id="PF00392">
    <property type="entry name" value="GntR"/>
    <property type="match status" value="1"/>
</dbReference>
<feature type="domain" description="HTH gntR-type" evidence="5">
    <location>
        <begin position="24"/>
        <end position="91"/>
    </location>
</feature>
<dbReference type="Gene3D" id="1.10.10.10">
    <property type="entry name" value="Winged helix-like DNA-binding domain superfamily/Winged helix DNA-binding domain"/>
    <property type="match status" value="1"/>
</dbReference>
<dbReference type="GO" id="GO:0003677">
    <property type="term" value="F:DNA binding"/>
    <property type="evidence" value="ECO:0007669"/>
    <property type="project" value="UniProtKB-KW"/>
</dbReference>
<dbReference type="Gene3D" id="1.20.120.530">
    <property type="entry name" value="GntR ligand-binding domain-like"/>
    <property type="match status" value="1"/>
</dbReference>
<keyword evidence="1" id="KW-0805">Transcription regulation</keyword>
<dbReference type="Pfam" id="PF07729">
    <property type="entry name" value="FCD"/>
    <property type="match status" value="1"/>
</dbReference>
<evidence type="ECO:0000259" key="5">
    <source>
        <dbReference type="PROSITE" id="PS50949"/>
    </source>
</evidence>
<reference evidence="6 7" key="1">
    <citation type="submission" date="2019-12" db="EMBL/GenBank/DDBJ databases">
        <authorList>
            <person name="Li M."/>
        </authorList>
    </citation>
    <scope>NUCLEOTIDE SEQUENCE [LARGE SCALE GENOMIC DNA]</scope>
    <source>
        <strain evidence="6 7">GBMRC 2046</strain>
    </source>
</reference>
<organism evidence="6 7">
    <name type="scientific">Stappia sediminis</name>
    <dbReference type="NCBI Taxonomy" id="2692190"/>
    <lineage>
        <taxon>Bacteria</taxon>
        <taxon>Pseudomonadati</taxon>
        <taxon>Pseudomonadota</taxon>
        <taxon>Alphaproteobacteria</taxon>
        <taxon>Hyphomicrobiales</taxon>
        <taxon>Stappiaceae</taxon>
        <taxon>Stappia</taxon>
    </lineage>
</organism>
<name>A0A7X3LSB4_9HYPH</name>
<sequence>MDSLVSTLQRTGARGPGHREAGGSSASQRVYEELRRRIISFALPPDTVLSRAAIAKEYEVSLTPVREALQQLEAEGLVKIFPQSKTLVTRLALNEIHEAQLLRIAVETEVVGRLAGACTPAILKRLKTIVSMQEALADDPEELASFQELDEMFHRTIMAGIGHEKLHDLLKSRSGHFSRLRQLHLPNAGKIANILADHNAIIAALEAGDPPLAQKVMREHLSQTIRRVDELRQQHPDYFT</sequence>
<evidence type="ECO:0000313" key="7">
    <source>
        <dbReference type="Proteomes" id="UP000433101"/>
    </source>
</evidence>
<dbReference type="CDD" id="cd07377">
    <property type="entry name" value="WHTH_GntR"/>
    <property type="match status" value="1"/>
</dbReference>
<comment type="caution">
    <text evidence="6">The sequence shown here is derived from an EMBL/GenBank/DDBJ whole genome shotgun (WGS) entry which is preliminary data.</text>
</comment>
<evidence type="ECO:0000256" key="3">
    <source>
        <dbReference type="ARBA" id="ARBA00023163"/>
    </source>
</evidence>
<gene>
    <name evidence="6" type="ORF">GR183_04800</name>
</gene>
<dbReference type="AlphaFoldDB" id="A0A7X3LSB4"/>
<dbReference type="PANTHER" id="PTHR43537">
    <property type="entry name" value="TRANSCRIPTIONAL REGULATOR, GNTR FAMILY"/>
    <property type="match status" value="1"/>
</dbReference>
<keyword evidence="3" id="KW-0804">Transcription</keyword>
<dbReference type="EMBL" id="WUMV01000002">
    <property type="protein sequence ID" value="MXN64212.1"/>
    <property type="molecule type" value="Genomic_DNA"/>
</dbReference>
<dbReference type="PROSITE" id="PS50949">
    <property type="entry name" value="HTH_GNTR"/>
    <property type="match status" value="1"/>
</dbReference>
<dbReference type="PANTHER" id="PTHR43537:SF45">
    <property type="entry name" value="GNTR FAMILY REGULATORY PROTEIN"/>
    <property type="match status" value="1"/>
</dbReference>